<dbReference type="OrthoDB" id="9402762at2759"/>
<gene>
    <name evidence="13" type="ORF">Z518_06029</name>
</gene>
<evidence type="ECO:0000313" key="14">
    <source>
        <dbReference type="Proteomes" id="UP000053617"/>
    </source>
</evidence>
<comment type="cofactor">
    <cofactor evidence="2 11">
        <name>NAD(+)</name>
        <dbReference type="ChEBI" id="CHEBI:57540"/>
    </cofactor>
</comment>
<evidence type="ECO:0000256" key="6">
    <source>
        <dbReference type="ARBA" id="ARBA00023144"/>
    </source>
</evidence>
<evidence type="ECO:0000259" key="12">
    <source>
        <dbReference type="Pfam" id="PF01370"/>
    </source>
</evidence>
<accession>A0A0D2FSQ6</accession>
<comment type="similarity">
    <text evidence="11">Belongs to the NAD(P)-dependent epimerase/dehydratase family.</text>
</comment>
<dbReference type="PANTHER" id="PTHR43725:SF47">
    <property type="entry name" value="UDP-GLUCOSE 4-EPIMERASE"/>
    <property type="match status" value="1"/>
</dbReference>
<evidence type="ECO:0000256" key="2">
    <source>
        <dbReference type="ARBA" id="ARBA00001911"/>
    </source>
</evidence>
<keyword evidence="6" id="KW-0299">Galactose metabolism</keyword>
<keyword evidence="5 11" id="KW-0520">NAD</keyword>
<dbReference type="VEuPathDB" id="FungiDB:Z518_06029"/>
<dbReference type="InterPro" id="IPR005886">
    <property type="entry name" value="UDP_G4E"/>
</dbReference>
<evidence type="ECO:0000256" key="8">
    <source>
        <dbReference type="ARBA" id="ARBA00037676"/>
    </source>
</evidence>
<dbReference type="SUPFAM" id="SSF51735">
    <property type="entry name" value="NAD(P)-binding Rossmann-fold domains"/>
    <property type="match status" value="1"/>
</dbReference>
<evidence type="ECO:0000256" key="1">
    <source>
        <dbReference type="ARBA" id="ARBA00000083"/>
    </source>
</evidence>
<evidence type="ECO:0000256" key="5">
    <source>
        <dbReference type="ARBA" id="ARBA00023027"/>
    </source>
</evidence>
<dbReference type="AlphaFoldDB" id="A0A0D2FSQ6"/>
<dbReference type="GeneID" id="25294100"/>
<comment type="pathway">
    <text evidence="3 11">Carbohydrate metabolism; galactose metabolism.</text>
</comment>
<dbReference type="STRING" id="1442369.A0A0D2FSQ6"/>
<evidence type="ECO:0000256" key="11">
    <source>
        <dbReference type="RuleBase" id="RU366046"/>
    </source>
</evidence>
<evidence type="ECO:0000256" key="10">
    <source>
        <dbReference type="ARBA" id="ARBA00038238"/>
    </source>
</evidence>
<comment type="function">
    <text evidence="8">Mutarotase converts alpha-aldose to the beta-anomer. It is active on D-glucose, L-arabinose, D-xylose, D-galactose, maltose and lactose.</text>
</comment>
<organism evidence="13 14">
    <name type="scientific">Rhinocladiella mackenziei CBS 650.93</name>
    <dbReference type="NCBI Taxonomy" id="1442369"/>
    <lineage>
        <taxon>Eukaryota</taxon>
        <taxon>Fungi</taxon>
        <taxon>Dikarya</taxon>
        <taxon>Ascomycota</taxon>
        <taxon>Pezizomycotina</taxon>
        <taxon>Eurotiomycetes</taxon>
        <taxon>Chaetothyriomycetidae</taxon>
        <taxon>Chaetothyriales</taxon>
        <taxon>Herpotrichiellaceae</taxon>
        <taxon>Rhinocladiella</taxon>
    </lineage>
</organism>
<evidence type="ECO:0000256" key="3">
    <source>
        <dbReference type="ARBA" id="ARBA00004947"/>
    </source>
</evidence>
<dbReference type="EMBL" id="KN847478">
    <property type="protein sequence ID" value="KIX05157.1"/>
    <property type="molecule type" value="Genomic_DNA"/>
</dbReference>
<feature type="domain" description="NAD-dependent epimerase/dehydratase" evidence="12">
    <location>
        <begin position="11"/>
        <end position="269"/>
    </location>
</feature>
<comment type="similarity">
    <text evidence="10">In the C-terminal section; belongs to the aldose epimerase family.</text>
</comment>
<evidence type="ECO:0000256" key="9">
    <source>
        <dbReference type="ARBA" id="ARBA00037955"/>
    </source>
</evidence>
<dbReference type="GO" id="GO:0003978">
    <property type="term" value="F:UDP-glucose 4-epimerase activity"/>
    <property type="evidence" value="ECO:0007669"/>
    <property type="project" value="UniProtKB-UniRule"/>
</dbReference>
<dbReference type="HOGENOM" id="CLU_007383_1_10_1"/>
<dbReference type="CDD" id="cd05247">
    <property type="entry name" value="UDP_G4E_1_SDR_e"/>
    <property type="match status" value="1"/>
</dbReference>
<keyword evidence="14" id="KW-1185">Reference proteome</keyword>
<evidence type="ECO:0000313" key="13">
    <source>
        <dbReference type="EMBL" id="KIX05157.1"/>
    </source>
</evidence>
<dbReference type="PANTHER" id="PTHR43725">
    <property type="entry name" value="UDP-GLUCOSE 4-EPIMERASE"/>
    <property type="match status" value="1"/>
</dbReference>
<dbReference type="Gene3D" id="3.40.50.720">
    <property type="entry name" value="NAD(P)-binding Rossmann-like Domain"/>
    <property type="match status" value="1"/>
</dbReference>
<reference evidence="13 14" key="1">
    <citation type="submission" date="2015-01" db="EMBL/GenBank/DDBJ databases">
        <title>The Genome Sequence of Rhinocladiella mackenzie CBS 650.93.</title>
        <authorList>
            <consortium name="The Broad Institute Genomics Platform"/>
            <person name="Cuomo C."/>
            <person name="de Hoog S."/>
            <person name="Gorbushina A."/>
            <person name="Stielow B."/>
            <person name="Teixiera M."/>
            <person name="Abouelleil A."/>
            <person name="Chapman S.B."/>
            <person name="Priest M."/>
            <person name="Young S.K."/>
            <person name="Wortman J."/>
            <person name="Nusbaum C."/>
            <person name="Birren B."/>
        </authorList>
    </citation>
    <scope>NUCLEOTIDE SEQUENCE [LARGE SCALE GENOMIC DNA]</scope>
    <source>
        <strain evidence="13 14">CBS 650.93</strain>
    </source>
</reference>
<evidence type="ECO:0000256" key="4">
    <source>
        <dbReference type="ARBA" id="ARBA00005028"/>
    </source>
</evidence>
<proteinExistence type="inferred from homology"/>
<dbReference type="Pfam" id="PF01370">
    <property type="entry name" value="Epimerase"/>
    <property type="match status" value="1"/>
</dbReference>
<name>A0A0D2FSQ6_9EURO</name>
<dbReference type="UniPathway" id="UPA00214"/>
<keyword evidence="11" id="KW-0119">Carbohydrate metabolism</keyword>
<keyword evidence="7 11" id="KW-0413">Isomerase</keyword>
<sequence>MAIKSETSRTILVTGGAGYIGSFTVLDLLNSGFEVVVVDNLRNASKNVFDRIRRLAGKSSKFYEVDVTDQSALDAVFVENPGIEAVIHFAALKAVAESRIIPLEYYHNNVGGTISLLRCMERHGVHQLIYSSSATVYGDATRFEGMIPIPEECPLDAVQPYGRTKITSERIIADSCEANPHLRAGLLRYFNPVGAHPSGLIGEDPKGIPNNLLPLIAQVAIGKREKLTVFGNDFDTPDGTPIRDYLHVGDLAAGHLSALEKIRQFPPADRCRVWNLGTGQGATVLQVIHAFEAATGLKIPYEIGGRRQGDVLNLTAKVDRAEKELNWKAKKTLEEACKDLWKW</sequence>
<protein>
    <recommendedName>
        <fullName evidence="11">UDP-glucose 4-epimerase</fullName>
        <ecNumber evidence="11">5.1.3.2</ecNumber>
    </recommendedName>
</protein>
<dbReference type="InterPro" id="IPR001509">
    <property type="entry name" value="Epimerase_deHydtase"/>
</dbReference>
<dbReference type="Proteomes" id="UP000053617">
    <property type="component" value="Unassembled WGS sequence"/>
</dbReference>
<comment type="similarity">
    <text evidence="9">In the N-terminal section; belongs to the NAD(P)-dependent epimerase/dehydratase family.</text>
</comment>
<dbReference type="GO" id="GO:0005829">
    <property type="term" value="C:cytosol"/>
    <property type="evidence" value="ECO:0007669"/>
    <property type="project" value="TreeGrafter"/>
</dbReference>
<comment type="catalytic activity">
    <reaction evidence="1 11">
        <text>UDP-alpha-D-glucose = UDP-alpha-D-galactose</text>
        <dbReference type="Rhea" id="RHEA:22168"/>
        <dbReference type="ChEBI" id="CHEBI:58885"/>
        <dbReference type="ChEBI" id="CHEBI:66914"/>
        <dbReference type="EC" id="5.1.3.2"/>
    </reaction>
</comment>
<dbReference type="NCBIfam" id="TIGR01179">
    <property type="entry name" value="galE"/>
    <property type="match status" value="1"/>
</dbReference>
<dbReference type="InterPro" id="IPR036291">
    <property type="entry name" value="NAD(P)-bd_dom_sf"/>
</dbReference>
<comment type="pathway">
    <text evidence="4">Carbohydrate metabolism; hexose metabolism.</text>
</comment>
<dbReference type="Gene3D" id="3.90.25.10">
    <property type="entry name" value="UDP-galactose 4-epimerase, domain 1"/>
    <property type="match status" value="1"/>
</dbReference>
<evidence type="ECO:0000256" key="7">
    <source>
        <dbReference type="ARBA" id="ARBA00023235"/>
    </source>
</evidence>
<comment type="subunit">
    <text evidence="11">Homodimer.</text>
</comment>
<dbReference type="GO" id="GO:0006012">
    <property type="term" value="P:galactose metabolic process"/>
    <property type="evidence" value="ECO:0007669"/>
    <property type="project" value="UniProtKB-UniPathway"/>
</dbReference>
<dbReference type="EC" id="5.1.3.2" evidence="11"/>
<dbReference type="RefSeq" id="XP_013272293.1">
    <property type="nucleotide sequence ID" value="XM_013416839.1"/>
</dbReference>